<dbReference type="FunFam" id="1.10.10.10:FF:000001">
    <property type="entry name" value="LysR family transcriptional regulator"/>
    <property type="match status" value="1"/>
</dbReference>
<dbReference type="GO" id="GO:0003700">
    <property type="term" value="F:DNA-binding transcription factor activity"/>
    <property type="evidence" value="ECO:0007669"/>
    <property type="project" value="InterPro"/>
</dbReference>
<dbReference type="PRINTS" id="PR00039">
    <property type="entry name" value="HTHLYSR"/>
</dbReference>
<dbReference type="Pfam" id="PF00126">
    <property type="entry name" value="HTH_1"/>
    <property type="match status" value="1"/>
</dbReference>
<dbReference type="InterPro" id="IPR036388">
    <property type="entry name" value="WH-like_DNA-bd_sf"/>
</dbReference>
<keyword evidence="4" id="KW-0804">Transcription</keyword>
<dbReference type="GO" id="GO:0000976">
    <property type="term" value="F:transcription cis-regulatory region binding"/>
    <property type="evidence" value="ECO:0007669"/>
    <property type="project" value="TreeGrafter"/>
</dbReference>
<accession>A0A4S3B9H8</accession>
<name>A0A4S3B9H8_9ENTE</name>
<evidence type="ECO:0000256" key="1">
    <source>
        <dbReference type="ARBA" id="ARBA00009437"/>
    </source>
</evidence>
<evidence type="ECO:0000313" key="6">
    <source>
        <dbReference type="EMBL" id="THB61735.1"/>
    </source>
</evidence>
<dbReference type="RefSeq" id="WP_136136313.1">
    <property type="nucleotide sequence ID" value="NZ_SDGV01000008.1"/>
</dbReference>
<evidence type="ECO:0000256" key="4">
    <source>
        <dbReference type="ARBA" id="ARBA00023163"/>
    </source>
</evidence>
<protein>
    <submittedName>
        <fullName evidence="6">LysR family transcriptional regulator</fullName>
    </submittedName>
</protein>
<dbReference type="InterPro" id="IPR036390">
    <property type="entry name" value="WH_DNA-bd_sf"/>
</dbReference>
<dbReference type="CDD" id="cd05466">
    <property type="entry name" value="PBP2_LTTR_substrate"/>
    <property type="match status" value="1"/>
</dbReference>
<comment type="similarity">
    <text evidence="1">Belongs to the LysR transcriptional regulatory family.</text>
</comment>
<dbReference type="PANTHER" id="PTHR30126:SF64">
    <property type="entry name" value="HTH-TYPE TRANSCRIPTIONAL REGULATOR CITR"/>
    <property type="match status" value="1"/>
</dbReference>
<keyword evidence="3" id="KW-0238">DNA-binding</keyword>
<dbReference type="OrthoDB" id="9803735at2"/>
<evidence type="ECO:0000259" key="5">
    <source>
        <dbReference type="PROSITE" id="PS50931"/>
    </source>
</evidence>
<dbReference type="AlphaFoldDB" id="A0A4S3B9H8"/>
<dbReference type="Gene3D" id="1.10.10.10">
    <property type="entry name" value="Winged helix-like DNA-binding domain superfamily/Winged helix DNA-binding domain"/>
    <property type="match status" value="1"/>
</dbReference>
<evidence type="ECO:0000256" key="2">
    <source>
        <dbReference type="ARBA" id="ARBA00023015"/>
    </source>
</evidence>
<proteinExistence type="inferred from homology"/>
<feature type="domain" description="HTH lysR-type" evidence="5">
    <location>
        <begin position="1"/>
        <end position="60"/>
    </location>
</feature>
<dbReference type="Proteomes" id="UP000310506">
    <property type="component" value="Unassembled WGS sequence"/>
</dbReference>
<evidence type="ECO:0000313" key="7">
    <source>
        <dbReference type="Proteomes" id="UP000310506"/>
    </source>
</evidence>
<dbReference type="PROSITE" id="PS50931">
    <property type="entry name" value="HTH_LYSR"/>
    <property type="match status" value="1"/>
</dbReference>
<comment type="caution">
    <text evidence="6">The sequence shown here is derived from an EMBL/GenBank/DDBJ whole genome shotgun (WGS) entry which is preliminary data.</text>
</comment>
<keyword evidence="2" id="KW-0805">Transcription regulation</keyword>
<gene>
    <name evidence="6" type="ORF">ESZ54_03560</name>
</gene>
<evidence type="ECO:0000256" key="3">
    <source>
        <dbReference type="ARBA" id="ARBA00023125"/>
    </source>
</evidence>
<sequence length="299" mass="34045">MISKLDLYRIFNAVAEQNSFSKAAKQLHLSQPSISQSILQLEEELDTILFNRTSRGANLTSEGALLFDYTKQALTLLQNGEQKLIDFKNLDTGQITIGVADTLSRYFLLPHLETFHDLYPDIHFKIMNGTTFELSQLLKTGQLDLAICNFPIDDDQFEQIVCQEIHDIFVCGNEFAKKLPETLNVEDLPYYPLIILDDKSNSRQFLDQFLVKKRVQIEPEFELGSHELLLEFAKINLGIACVTKEFSLNYLSSQQLQEIKLTTPIPKRSIGIIYLKQVALSPAAQKLIDTLVSEIQKTE</sequence>
<organism evidence="6 7">
    <name type="scientific">Vagococcus silagei</name>
    <dbReference type="NCBI Taxonomy" id="2508885"/>
    <lineage>
        <taxon>Bacteria</taxon>
        <taxon>Bacillati</taxon>
        <taxon>Bacillota</taxon>
        <taxon>Bacilli</taxon>
        <taxon>Lactobacillales</taxon>
        <taxon>Enterococcaceae</taxon>
        <taxon>Vagococcus</taxon>
    </lineage>
</organism>
<dbReference type="PANTHER" id="PTHR30126">
    <property type="entry name" value="HTH-TYPE TRANSCRIPTIONAL REGULATOR"/>
    <property type="match status" value="1"/>
</dbReference>
<keyword evidence="7" id="KW-1185">Reference proteome</keyword>
<dbReference type="SUPFAM" id="SSF53850">
    <property type="entry name" value="Periplasmic binding protein-like II"/>
    <property type="match status" value="1"/>
</dbReference>
<dbReference type="SUPFAM" id="SSF46785">
    <property type="entry name" value="Winged helix' DNA-binding domain"/>
    <property type="match status" value="1"/>
</dbReference>
<reference evidence="6 7" key="1">
    <citation type="submission" date="2019-01" db="EMBL/GenBank/DDBJ databases">
        <title>Vagococcus silagei sp. nov. isolated from brewer's grain.</title>
        <authorList>
            <person name="Guu J.-R."/>
        </authorList>
    </citation>
    <scope>NUCLEOTIDE SEQUENCE [LARGE SCALE GENOMIC DNA]</scope>
    <source>
        <strain evidence="6 7">2B-2</strain>
    </source>
</reference>
<dbReference type="Gene3D" id="3.40.190.290">
    <property type="match status" value="1"/>
</dbReference>
<dbReference type="InterPro" id="IPR000847">
    <property type="entry name" value="LysR_HTH_N"/>
</dbReference>
<dbReference type="Pfam" id="PF03466">
    <property type="entry name" value="LysR_substrate"/>
    <property type="match status" value="1"/>
</dbReference>
<dbReference type="InterPro" id="IPR005119">
    <property type="entry name" value="LysR_subst-bd"/>
</dbReference>
<dbReference type="EMBL" id="SDGV01000008">
    <property type="protein sequence ID" value="THB61735.1"/>
    <property type="molecule type" value="Genomic_DNA"/>
</dbReference>